<organism evidence="1 2">
    <name type="scientific">Rotaria socialis</name>
    <dbReference type="NCBI Taxonomy" id="392032"/>
    <lineage>
        <taxon>Eukaryota</taxon>
        <taxon>Metazoa</taxon>
        <taxon>Spiralia</taxon>
        <taxon>Gnathifera</taxon>
        <taxon>Rotifera</taxon>
        <taxon>Eurotatoria</taxon>
        <taxon>Bdelloidea</taxon>
        <taxon>Philodinida</taxon>
        <taxon>Philodinidae</taxon>
        <taxon>Rotaria</taxon>
    </lineage>
</organism>
<comment type="caution">
    <text evidence="1">The sequence shown here is derived from an EMBL/GenBank/DDBJ whole genome shotgun (WGS) entry which is preliminary data.</text>
</comment>
<reference evidence="1" key="1">
    <citation type="submission" date="2021-02" db="EMBL/GenBank/DDBJ databases">
        <authorList>
            <person name="Nowell W R."/>
        </authorList>
    </citation>
    <scope>NUCLEOTIDE SEQUENCE</scope>
</reference>
<name>A0A822FT13_9BILA</name>
<evidence type="ECO:0000313" key="1">
    <source>
        <dbReference type="EMBL" id="CAF5137456.1"/>
    </source>
</evidence>
<accession>A0A822FT13</accession>
<evidence type="ECO:0000313" key="2">
    <source>
        <dbReference type="Proteomes" id="UP000663848"/>
    </source>
</evidence>
<protein>
    <submittedName>
        <fullName evidence="1">Uncharacterized protein</fullName>
    </submittedName>
</protein>
<sequence>AFIICLQLFFGLKHYQIQMCNAYKGIFNDIPTPKQISSITIVSKSMHYPGRFMGMYKV</sequence>
<dbReference type="EMBL" id="CAJOBR010088928">
    <property type="protein sequence ID" value="CAF5137456.1"/>
    <property type="molecule type" value="Genomic_DNA"/>
</dbReference>
<gene>
    <name evidence="1" type="ORF">QYT958_LOCUS47400</name>
</gene>
<dbReference type="AlphaFoldDB" id="A0A822FT13"/>
<dbReference type="Proteomes" id="UP000663848">
    <property type="component" value="Unassembled WGS sequence"/>
</dbReference>
<feature type="non-terminal residue" evidence="1">
    <location>
        <position position="1"/>
    </location>
</feature>
<proteinExistence type="predicted"/>